<dbReference type="InterPro" id="IPR044016">
    <property type="entry name" value="Big_13"/>
</dbReference>
<evidence type="ECO:0000313" key="3">
    <source>
        <dbReference type="EMBL" id="OQK03861.1"/>
    </source>
</evidence>
<feature type="chain" id="PRO_5043813337" description="Bacterial Ig-like domain-containing protein" evidence="1">
    <location>
        <begin position="23"/>
        <end position="212"/>
    </location>
</feature>
<dbReference type="Gene3D" id="2.60.40.10">
    <property type="entry name" value="Immunoglobulins"/>
    <property type="match status" value="2"/>
</dbReference>
<dbReference type="Proteomes" id="UP000191946">
    <property type="component" value="Unassembled WGS sequence"/>
</dbReference>
<dbReference type="InterPro" id="IPR013783">
    <property type="entry name" value="Ig-like_fold"/>
</dbReference>
<evidence type="ECO:0000256" key="1">
    <source>
        <dbReference type="SAM" id="SignalP"/>
    </source>
</evidence>
<feature type="domain" description="Bacterial Ig-like" evidence="2">
    <location>
        <begin position="25"/>
        <end position="121"/>
    </location>
</feature>
<keyword evidence="1" id="KW-0732">Signal</keyword>
<comment type="caution">
    <text evidence="3">The sequence shown here is derived from an EMBL/GenBank/DDBJ whole genome shotgun (WGS) entry which is preliminary data.</text>
</comment>
<evidence type="ECO:0000259" key="2">
    <source>
        <dbReference type="Pfam" id="PF19077"/>
    </source>
</evidence>
<dbReference type="Pfam" id="PF19077">
    <property type="entry name" value="Big_13"/>
    <property type="match status" value="1"/>
</dbReference>
<evidence type="ECO:0000313" key="4">
    <source>
        <dbReference type="Proteomes" id="UP000191946"/>
    </source>
</evidence>
<sequence>MKKLAILSLSVLASTASFGALASNFYVQLMEDTDSGLSTKDAVTSVSTPTLKFKARRDSVFNYTLENKTTGDSTADSVLLPRFTSTRIIKFPYLADGKYEMTYRNSNYGPETKTLNFVIDTSVDAYKVEHRVSGNEVIFTSKVEPDSLFEVSYYPDNSSMDQVGALATSDSNDGYVSVTLPFIKNELTYTVTYRVTDKAGNKKTSTNVLSSL</sequence>
<proteinExistence type="predicted"/>
<dbReference type="EMBL" id="LHQV01000005">
    <property type="protein sequence ID" value="OQK03861.1"/>
    <property type="molecule type" value="Genomic_DNA"/>
</dbReference>
<keyword evidence="4" id="KW-1185">Reference proteome</keyword>
<reference evidence="3 4" key="1">
    <citation type="submission" date="2015-08" db="EMBL/GenBank/DDBJ databases">
        <title>Draft Genome Sequences of Vibrio parahaemolyticus Strains.</title>
        <authorList>
            <person name="Gonzalez-Escalona N."/>
            <person name="DePaola A."/>
        </authorList>
    </citation>
    <scope>NUCLEOTIDE SEQUENCE [LARGE SCALE GENOMIC DNA]</scope>
    <source>
        <strain evidence="3 4">CFSAN001621</strain>
    </source>
</reference>
<accession>A0AAX0MIK6</accession>
<protein>
    <recommendedName>
        <fullName evidence="2">Bacterial Ig-like domain-containing protein</fullName>
    </recommendedName>
</protein>
<dbReference type="RefSeq" id="WP_045592100.1">
    <property type="nucleotide sequence ID" value="NZ_LFZA01000047.1"/>
</dbReference>
<organism evidence="3 4">
    <name type="scientific">Vibrio parahaemolyticus</name>
    <dbReference type="NCBI Taxonomy" id="670"/>
    <lineage>
        <taxon>Bacteria</taxon>
        <taxon>Pseudomonadati</taxon>
        <taxon>Pseudomonadota</taxon>
        <taxon>Gammaproteobacteria</taxon>
        <taxon>Vibrionales</taxon>
        <taxon>Vibrionaceae</taxon>
        <taxon>Vibrio</taxon>
    </lineage>
</organism>
<dbReference type="AlphaFoldDB" id="A0AAX0MIK6"/>
<gene>
    <name evidence="3" type="ORF">AKG60_02955</name>
</gene>
<feature type="signal peptide" evidence="1">
    <location>
        <begin position="1"/>
        <end position="22"/>
    </location>
</feature>
<name>A0AAX0MIK6_VIBPH</name>